<keyword evidence="3" id="KW-1185">Reference proteome</keyword>
<keyword evidence="1" id="KW-0175">Coiled coil</keyword>
<dbReference type="PANTHER" id="PTHR33215">
    <property type="entry name" value="PROTEIN DISTAL ANTENNA"/>
    <property type="match status" value="1"/>
</dbReference>
<evidence type="ECO:0000313" key="3">
    <source>
        <dbReference type="Proteomes" id="UP000641025"/>
    </source>
</evidence>
<dbReference type="PANTHER" id="PTHR33215:SF13">
    <property type="entry name" value="PROTEIN DISTAL ANTENNA"/>
    <property type="match status" value="1"/>
</dbReference>
<proteinExistence type="predicted"/>
<organism evidence="2 3">
    <name type="scientific">Geomonas propionica</name>
    <dbReference type="NCBI Taxonomy" id="2798582"/>
    <lineage>
        <taxon>Bacteria</taxon>
        <taxon>Pseudomonadati</taxon>
        <taxon>Thermodesulfobacteriota</taxon>
        <taxon>Desulfuromonadia</taxon>
        <taxon>Geobacterales</taxon>
        <taxon>Geobacteraceae</taxon>
        <taxon>Geomonas</taxon>
    </lineage>
</organism>
<dbReference type="EMBL" id="JAEMHK010000040">
    <property type="protein sequence ID" value="MBJ6802823.1"/>
    <property type="molecule type" value="Genomic_DNA"/>
</dbReference>
<dbReference type="Proteomes" id="UP000641025">
    <property type="component" value="Unassembled WGS sequence"/>
</dbReference>
<gene>
    <name evidence="2" type="ORF">JFN90_22065</name>
</gene>
<dbReference type="InterPro" id="IPR009057">
    <property type="entry name" value="Homeodomain-like_sf"/>
</dbReference>
<dbReference type="InterPro" id="IPR051839">
    <property type="entry name" value="RD_transcriptional_regulator"/>
</dbReference>
<sequence>NGPGGCVMRSNRKYDSEFKREAIKLVVDEGRTIREVESSLGITHGVLKGWVQKHRDQQDPVKVSHASVEAELKHLRKENERLLREREILKKAVAIFSTDPNRYSGS</sequence>
<name>A0ABS0YY74_9BACT</name>
<dbReference type="Pfam" id="PF01527">
    <property type="entry name" value="HTH_Tnp_1"/>
    <property type="match status" value="1"/>
</dbReference>
<dbReference type="SUPFAM" id="SSF46689">
    <property type="entry name" value="Homeodomain-like"/>
    <property type="match status" value="1"/>
</dbReference>
<reference evidence="2 3" key="1">
    <citation type="submission" date="2020-12" db="EMBL/GenBank/DDBJ databases">
        <title>Geomonas sp. Red259, isolated from paddy soil.</title>
        <authorList>
            <person name="Xu Z."/>
            <person name="Zhang Z."/>
            <person name="Masuda Y."/>
            <person name="Itoh H."/>
            <person name="Senoo K."/>
        </authorList>
    </citation>
    <scope>NUCLEOTIDE SEQUENCE [LARGE SCALE GENOMIC DNA]</scope>
    <source>
        <strain evidence="2 3">Red259</strain>
    </source>
</reference>
<evidence type="ECO:0000313" key="2">
    <source>
        <dbReference type="EMBL" id="MBJ6802823.1"/>
    </source>
</evidence>
<protein>
    <submittedName>
        <fullName evidence="2">Transposase</fullName>
    </submittedName>
</protein>
<feature type="coiled-coil region" evidence="1">
    <location>
        <begin position="65"/>
        <end position="92"/>
    </location>
</feature>
<accession>A0ABS0YY74</accession>
<feature type="non-terminal residue" evidence="2">
    <location>
        <position position="1"/>
    </location>
</feature>
<evidence type="ECO:0000256" key="1">
    <source>
        <dbReference type="SAM" id="Coils"/>
    </source>
</evidence>
<dbReference type="Gene3D" id="1.10.10.60">
    <property type="entry name" value="Homeodomain-like"/>
    <property type="match status" value="1"/>
</dbReference>
<comment type="caution">
    <text evidence="2">The sequence shown here is derived from an EMBL/GenBank/DDBJ whole genome shotgun (WGS) entry which is preliminary data.</text>
</comment>
<dbReference type="InterPro" id="IPR002514">
    <property type="entry name" value="Transposase_8"/>
</dbReference>